<dbReference type="SUPFAM" id="SSF52402">
    <property type="entry name" value="Adenine nucleotide alpha hydrolases-like"/>
    <property type="match status" value="1"/>
</dbReference>
<dbReference type="PRINTS" id="PR01438">
    <property type="entry name" value="UNVRSLSTRESS"/>
</dbReference>
<accession>A0A1G8XIP2</accession>
<dbReference type="PANTHER" id="PTHR46268">
    <property type="entry name" value="STRESS RESPONSE PROTEIN NHAX"/>
    <property type="match status" value="1"/>
</dbReference>
<dbReference type="InterPro" id="IPR006015">
    <property type="entry name" value="Universal_stress_UspA"/>
</dbReference>
<dbReference type="STRING" id="890420.SAMN05216226_11196"/>
<dbReference type="Proteomes" id="UP000198856">
    <property type="component" value="Unassembled WGS sequence"/>
</dbReference>
<feature type="domain" description="UspA" evidence="2">
    <location>
        <begin position="6"/>
        <end position="143"/>
    </location>
</feature>
<reference evidence="3 4" key="1">
    <citation type="submission" date="2016-10" db="EMBL/GenBank/DDBJ databases">
        <authorList>
            <person name="de Groot N.N."/>
        </authorList>
    </citation>
    <scope>NUCLEOTIDE SEQUENCE [LARGE SCALE GENOMIC DNA]</scope>
    <source>
        <strain evidence="3 4">IBRC-M10015</strain>
    </source>
</reference>
<sequence>MCGVMSRILVPFDGSDNARDALSFACETFADEELLVLFVVDTSVTYQPERTVGMKLGDIYEKREEEGRTHLSEAEELAAEHGTEVVTTLEHGKPSRVILEQIDDDIDHVVLGSHSQSALERFFLGSVAERVVERSPASVTVIR</sequence>
<name>A0A1G8XIP2_9EURY</name>
<dbReference type="EMBL" id="FNFC01000011">
    <property type="protein sequence ID" value="SDJ90287.1"/>
    <property type="molecule type" value="Genomic_DNA"/>
</dbReference>
<comment type="similarity">
    <text evidence="1">Belongs to the universal stress protein A family.</text>
</comment>
<dbReference type="Gene3D" id="3.40.50.620">
    <property type="entry name" value="HUPs"/>
    <property type="match status" value="1"/>
</dbReference>
<dbReference type="PANTHER" id="PTHR46268:SF24">
    <property type="entry name" value="UNIVERSAL STRESS PROTEIN"/>
    <property type="match status" value="1"/>
</dbReference>
<dbReference type="AlphaFoldDB" id="A0A1G8XIP2"/>
<dbReference type="InterPro" id="IPR014729">
    <property type="entry name" value="Rossmann-like_a/b/a_fold"/>
</dbReference>
<dbReference type="Pfam" id="PF00582">
    <property type="entry name" value="Usp"/>
    <property type="match status" value="1"/>
</dbReference>
<proteinExistence type="inferred from homology"/>
<evidence type="ECO:0000313" key="4">
    <source>
        <dbReference type="Proteomes" id="UP000198856"/>
    </source>
</evidence>
<keyword evidence="4" id="KW-1185">Reference proteome</keyword>
<evidence type="ECO:0000256" key="1">
    <source>
        <dbReference type="ARBA" id="ARBA00008791"/>
    </source>
</evidence>
<gene>
    <name evidence="3" type="ORF">SAMN05216226_11196</name>
</gene>
<organism evidence="3 4">
    <name type="scientific">Halovenus aranensis</name>
    <dbReference type="NCBI Taxonomy" id="890420"/>
    <lineage>
        <taxon>Archaea</taxon>
        <taxon>Methanobacteriati</taxon>
        <taxon>Methanobacteriota</taxon>
        <taxon>Stenosarchaea group</taxon>
        <taxon>Halobacteria</taxon>
        <taxon>Halobacteriales</taxon>
        <taxon>Haloarculaceae</taxon>
        <taxon>Halovenus</taxon>
    </lineage>
</organism>
<evidence type="ECO:0000313" key="3">
    <source>
        <dbReference type="EMBL" id="SDJ90287.1"/>
    </source>
</evidence>
<protein>
    <submittedName>
        <fullName evidence="3">Nucleotide-binding universal stress protein, UspA family</fullName>
    </submittedName>
</protein>
<dbReference type="CDD" id="cd00293">
    <property type="entry name" value="USP-like"/>
    <property type="match status" value="1"/>
</dbReference>
<dbReference type="InterPro" id="IPR006016">
    <property type="entry name" value="UspA"/>
</dbReference>
<evidence type="ECO:0000259" key="2">
    <source>
        <dbReference type="Pfam" id="PF00582"/>
    </source>
</evidence>